<reference evidence="2 3" key="1">
    <citation type="submission" date="2020-08" db="EMBL/GenBank/DDBJ databases">
        <authorList>
            <person name="Liu C."/>
            <person name="Sun Q."/>
        </authorList>
    </citation>
    <scope>NUCLEOTIDE SEQUENCE [LARGE SCALE GENOMIC DNA]</scope>
    <source>
        <strain evidence="2 3">NSJ-18</strain>
    </source>
</reference>
<dbReference type="Proteomes" id="UP000609849">
    <property type="component" value="Unassembled WGS sequence"/>
</dbReference>
<organism evidence="2 3">
    <name type="scientific">Romboutsia faecis</name>
    <dbReference type="NCBI Taxonomy" id="2764597"/>
    <lineage>
        <taxon>Bacteria</taxon>
        <taxon>Bacillati</taxon>
        <taxon>Bacillota</taxon>
        <taxon>Clostridia</taxon>
        <taxon>Peptostreptococcales</taxon>
        <taxon>Peptostreptococcaceae</taxon>
        <taxon>Romboutsia</taxon>
    </lineage>
</organism>
<sequence length="315" mass="36401">MNSTLILYESKYGTTQKVAHILSLILGPSKLCNIEENVPDINIYKNVVIAFPLYEEKSGNNIIEFFKEHSYDFSKKRVCIVSVGLSKADGIKYGLRLKDIIKKDDIYYYFIKGQLEINKLDDEDKISLEVFCNKVKIPFINMGRFEYKNVINAGVKIKEYLDRPKNEAPIEVIKNEIERFIKENNTCSIATGYEDFLRSTPIEYKYFQGNIYIISEGGLKFVGILQNKNISVSIYENYTDMNSLNGLQISGEVELLDEHSSEYEKVIKLKRLEFGKFNKLPISINILKIKPSKFEFLSSKFEEMGYDVKQNLINA</sequence>
<name>A0ABR7JKG9_9FIRM</name>
<evidence type="ECO:0000259" key="1">
    <source>
        <dbReference type="Pfam" id="PF12724"/>
    </source>
</evidence>
<dbReference type="Gene3D" id="2.30.110.10">
    <property type="entry name" value="Electron Transport, Fmn-binding Protein, Chain A"/>
    <property type="match status" value="1"/>
</dbReference>
<gene>
    <name evidence="2" type="ORF">H8923_01465</name>
</gene>
<comment type="caution">
    <text evidence="2">The sequence shown here is derived from an EMBL/GenBank/DDBJ whole genome shotgun (WGS) entry which is preliminary data.</text>
</comment>
<dbReference type="SUPFAM" id="SSF52218">
    <property type="entry name" value="Flavoproteins"/>
    <property type="match status" value="1"/>
</dbReference>
<feature type="domain" description="Flavodoxin" evidence="1">
    <location>
        <begin position="5"/>
        <end position="93"/>
    </location>
</feature>
<evidence type="ECO:0000313" key="2">
    <source>
        <dbReference type="EMBL" id="MBC5995415.1"/>
    </source>
</evidence>
<dbReference type="InterPro" id="IPR026816">
    <property type="entry name" value="Flavodoxin_dom"/>
</dbReference>
<protein>
    <submittedName>
        <fullName evidence="2">Pyridoxamine 5'-phosphate oxidase family protein</fullName>
    </submittedName>
</protein>
<keyword evidence="3" id="KW-1185">Reference proteome</keyword>
<proteinExistence type="predicted"/>
<dbReference type="InterPro" id="IPR029039">
    <property type="entry name" value="Flavoprotein-like_sf"/>
</dbReference>
<evidence type="ECO:0000313" key="3">
    <source>
        <dbReference type="Proteomes" id="UP000609849"/>
    </source>
</evidence>
<dbReference type="InterPro" id="IPR012349">
    <property type="entry name" value="Split_barrel_FMN-bd"/>
</dbReference>
<dbReference type="Pfam" id="PF12724">
    <property type="entry name" value="Flavodoxin_5"/>
    <property type="match status" value="1"/>
</dbReference>
<dbReference type="SUPFAM" id="SSF50475">
    <property type="entry name" value="FMN-binding split barrel"/>
    <property type="match status" value="1"/>
</dbReference>
<dbReference type="Gene3D" id="3.40.50.360">
    <property type="match status" value="1"/>
</dbReference>
<accession>A0ABR7JKG9</accession>
<dbReference type="EMBL" id="JACRWE010000001">
    <property type="protein sequence ID" value="MBC5995415.1"/>
    <property type="molecule type" value="Genomic_DNA"/>
</dbReference>
<dbReference type="RefSeq" id="WP_153971380.1">
    <property type="nucleotide sequence ID" value="NZ_JACRWE010000001.1"/>
</dbReference>